<dbReference type="InterPro" id="IPR011990">
    <property type="entry name" value="TPR-like_helical_dom_sf"/>
</dbReference>
<dbReference type="SUPFAM" id="SSF48452">
    <property type="entry name" value="TPR-like"/>
    <property type="match status" value="1"/>
</dbReference>
<proteinExistence type="predicted"/>
<evidence type="ECO:0000256" key="1">
    <source>
        <dbReference type="SAM" id="SignalP"/>
    </source>
</evidence>
<comment type="caution">
    <text evidence="2">The sequence shown here is derived from an EMBL/GenBank/DDBJ whole genome shotgun (WGS) entry which is preliminary data.</text>
</comment>
<feature type="chain" id="PRO_5046584721" description="SPOR domain-containing protein" evidence="1">
    <location>
        <begin position="21"/>
        <end position="426"/>
    </location>
</feature>
<gene>
    <name evidence="2" type="ORF">LZ519_05855</name>
</gene>
<sequence length="426" mass="44588">MMRVRIATLFVSSFSLGVAAIPSAALSQGVPVYSESAADALARNVRTLATNPKDFNALIAAGKAALKLGDTQAAAGFFGRAEEVNANSALSQEGMGAALVGTGDPTGALTYFARAQRLGATAASMGCDRGLAYDLLGNQEAAQTDYRAALMGADRDEARRRLALSLAISGKKALALEALQPLLQRRDVAAQRVRALVLAVDGDLAGAKAALDFTMPGASARMDPFFRRLPMLTPVQKAAAVHLGIFPESGVALASNSTPAGDRLASIEQLLNQSDSQPQPQKAPVSYAYSPTPAPAVAYNQAPPRVQVASVSRSKIISAATPNNELIQTARVASDPGGRKIWLQLASGTSSADLPHEFKRIRSRDPSLFAGLGGWVAEGPRARLLIGPFHTADDAREFADALATVSIKAFSWTSQPGQVVRKLSTQ</sequence>
<dbReference type="Gene3D" id="1.25.40.10">
    <property type="entry name" value="Tetratricopeptide repeat domain"/>
    <property type="match status" value="1"/>
</dbReference>
<feature type="signal peptide" evidence="1">
    <location>
        <begin position="1"/>
        <end position="20"/>
    </location>
</feature>
<evidence type="ECO:0000313" key="2">
    <source>
        <dbReference type="EMBL" id="MCL6678842.1"/>
    </source>
</evidence>
<reference evidence="2" key="1">
    <citation type="submission" date="2022-05" db="EMBL/GenBank/DDBJ databases">
        <authorList>
            <person name="Jo J.-H."/>
            <person name="Im W.-T."/>
        </authorList>
    </citation>
    <scope>NUCLEOTIDE SEQUENCE</scope>
    <source>
        <strain evidence="2">RG327</strain>
    </source>
</reference>
<organism evidence="2 3">
    <name type="scientific">Sphingomonas anseongensis</name>
    <dbReference type="NCBI Taxonomy" id="2908207"/>
    <lineage>
        <taxon>Bacteria</taxon>
        <taxon>Pseudomonadati</taxon>
        <taxon>Pseudomonadota</taxon>
        <taxon>Alphaproteobacteria</taxon>
        <taxon>Sphingomonadales</taxon>
        <taxon>Sphingomonadaceae</taxon>
        <taxon>Sphingomonas</taxon>
    </lineage>
</organism>
<name>A0ABT0REZ6_9SPHN</name>
<keyword evidence="1" id="KW-0732">Signal</keyword>
<evidence type="ECO:0000313" key="3">
    <source>
        <dbReference type="Proteomes" id="UP001165343"/>
    </source>
</evidence>
<accession>A0ABT0REZ6</accession>
<dbReference type="Proteomes" id="UP001165343">
    <property type="component" value="Unassembled WGS sequence"/>
</dbReference>
<dbReference type="EMBL" id="JAMGBC010000001">
    <property type="protein sequence ID" value="MCL6678842.1"/>
    <property type="molecule type" value="Genomic_DNA"/>
</dbReference>
<protein>
    <recommendedName>
        <fullName evidence="4">SPOR domain-containing protein</fullName>
    </recommendedName>
</protein>
<evidence type="ECO:0008006" key="4">
    <source>
        <dbReference type="Google" id="ProtNLM"/>
    </source>
</evidence>
<keyword evidence="3" id="KW-1185">Reference proteome</keyword>
<dbReference type="RefSeq" id="WP_249867775.1">
    <property type="nucleotide sequence ID" value="NZ_JAMGBC010000001.1"/>
</dbReference>